<feature type="signal peptide" evidence="1">
    <location>
        <begin position="1"/>
        <end position="25"/>
    </location>
</feature>
<sequence>MKVHTKLIFVCTVMILHAMQTGVLSQWPPSSSPCYDAIKAVGEIFCTITGQHGFMNFLWPPFPKIYVILCKDVYLNLSIPFNVTDVEIIMCPPYWEKKFNEWKTRWSENEDTAKKSLCDRTDRHFVSVAKN</sequence>
<keyword evidence="1" id="KW-0732">Signal</keyword>
<dbReference type="AlphaFoldDB" id="A0A0K8RHV7"/>
<name>A0A0K8RHV7_IXORI</name>
<reference evidence="2" key="1">
    <citation type="submission" date="2012-12" db="EMBL/GenBank/DDBJ databases">
        <title>Identification and characterization of a phenylalanine ammonia-lyase gene family in Isatis indigotica Fort.</title>
        <authorList>
            <person name="Liu Q."/>
            <person name="Chen J."/>
            <person name="Zhou X."/>
            <person name="Di P."/>
            <person name="Xiao Y."/>
            <person name="Xuan H."/>
            <person name="Zhang L."/>
            <person name="Chen W."/>
        </authorList>
    </citation>
    <scope>NUCLEOTIDE SEQUENCE</scope>
    <source>
        <tissue evidence="2">Salivary gland</tissue>
    </source>
</reference>
<protein>
    <submittedName>
        <fullName evidence="2">Putative ixodes 10 kDa peptide protein</fullName>
    </submittedName>
</protein>
<evidence type="ECO:0000313" key="2">
    <source>
        <dbReference type="EMBL" id="JAA70737.1"/>
    </source>
</evidence>
<evidence type="ECO:0000256" key="1">
    <source>
        <dbReference type="SAM" id="SignalP"/>
    </source>
</evidence>
<feature type="chain" id="PRO_5005517706" evidence="1">
    <location>
        <begin position="26"/>
        <end position="131"/>
    </location>
</feature>
<dbReference type="EMBL" id="GADI01003071">
    <property type="protein sequence ID" value="JAA70737.1"/>
    <property type="molecule type" value="mRNA"/>
</dbReference>
<proteinExistence type="evidence at transcript level"/>
<organism evidence="2">
    <name type="scientific">Ixodes ricinus</name>
    <name type="common">Common tick</name>
    <name type="synonym">Acarus ricinus</name>
    <dbReference type="NCBI Taxonomy" id="34613"/>
    <lineage>
        <taxon>Eukaryota</taxon>
        <taxon>Metazoa</taxon>
        <taxon>Ecdysozoa</taxon>
        <taxon>Arthropoda</taxon>
        <taxon>Chelicerata</taxon>
        <taxon>Arachnida</taxon>
        <taxon>Acari</taxon>
        <taxon>Parasitiformes</taxon>
        <taxon>Ixodida</taxon>
        <taxon>Ixodoidea</taxon>
        <taxon>Ixodidae</taxon>
        <taxon>Ixodinae</taxon>
        <taxon>Ixodes</taxon>
    </lineage>
</organism>
<accession>A0A0K8RHV7</accession>